<dbReference type="PANTHER" id="PTHR46300">
    <property type="entry name" value="P450, PUTATIVE (EUROFUNG)-RELATED-RELATED"/>
    <property type="match status" value="1"/>
</dbReference>
<dbReference type="InterPro" id="IPR002401">
    <property type="entry name" value="Cyt_P450_E_grp-I"/>
</dbReference>
<keyword evidence="11 14" id="KW-0503">Monooxygenase</keyword>
<dbReference type="SUPFAM" id="SSF48264">
    <property type="entry name" value="Cytochrome P450"/>
    <property type="match status" value="1"/>
</dbReference>
<evidence type="ECO:0000256" key="6">
    <source>
        <dbReference type="ARBA" id="ARBA00022692"/>
    </source>
</evidence>
<evidence type="ECO:0000256" key="5">
    <source>
        <dbReference type="ARBA" id="ARBA00022617"/>
    </source>
</evidence>
<dbReference type="InterPro" id="IPR001128">
    <property type="entry name" value="Cyt_P450"/>
</dbReference>
<evidence type="ECO:0000256" key="3">
    <source>
        <dbReference type="ARBA" id="ARBA00005179"/>
    </source>
</evidence>
<dbReference type="CDD" id="cd11065">
    <property type="entry name" value="CYP64-like"/>
    <property type="match status" value="1"/>
</dbReference>
<evidence type="ECO:0000256" key="12">
    <source>
        <dbReference type="ARBA" id="ARBA00023136"/>
    </source>
</evidence>
<protein>
    <submittedName>
        <fullName evidence="15">Cytochrome P450</fullName>
    </submittedName>
</protein>
<dbReference type="PROSITE" id="PS00086">
    <property type="entry name" value="CYTOCHROME_P450"/>
    <property type="match status" value="1"/>
</dbReference>
<keyword evidence="8" id="KW-1133">Transmembrane helix</keyword>
<comment type="pathway">
    <text evidence="3">Secondary metabolite biosynthesis.</text>
</comment>
<proteinExistence type="inferred from homology"/>
<dbReference type="STRING" id="139420.A0A371D3S2"/>
<dbReference type="InterPro" id="IPR036396">
    <property type="entry name" value="Cyt_P450_sf"/>
</dbReference>
<comment type="cofactor">
    <cofactor evidence="1 13">
        <name>heme</name>
        <dbReference type="ChEBI" id="CHEBI:30413"/>
    </cofactor>
</comment>
<keyword evidence="16" id="KW-1185">Reference proteome</keyword>
<keyword evidence="7 13" id="KW-0479">Metal-binding</keyword>
<evidence type="ECO:0000256" key="4">
    <source>
        <dbReference type="ARBA" id="ARBA00010617"/>
    </source>
</evidence>
<dbReference type="InterPro" id="IPR050364">
    <property type="entry name" value="Cytochrome_P450_fung"/>
</dbReference>
<gene>
    <name evidence="15" type="ORF">OH76DRAFT_1484803</name>
</gene>
<dbReference type="GO" id="GO:0016020">
    <property type="term" value="C:membrane"/>
    <property type="evidence" value="ECO:0007669"/>
    <property type="project" value="UniProtKB-SubCell"/>
</dbReference>
<evidence type="ECO:0000256" key="14">
    <source>
        <dbReference type="RuleBase" id="RU000461"/>
    </source>
</evidence>
<dbReference type="GO" id="GO:0005506">
    <property type="term" value="F:iron ion binding"/>
    <property type="evidence" value="ECO:0007669"/>
    <property type="project" value="InterPro"/>
</dbReference>
<accession>A0A371D3S2</accession>
<comment type="subcellular location">
    <subcellularLocation>
        <location evidence="2">Membrane</location>
        <topology evidence="2">Single-pass membrane protein</topology>
    </subcellularLocation>
</comment>
<dbReference type="OrthoDB" id="2789670at2759"/>
<evidence type="ECO:0000256" key="9">
    <source>
        <dbReference type="ARBA" id="ARBA00023002"/>
    </source>
</evidence>
<dbReference type="PRINTS" id="PR00385">
    <property type="entry name" value="P450"/>
</dbReference>
<evidence type="ECO:0000313" key="15">
    <source>
        <dbReference type="EMBL" id="RDX47190.1"/>
    </source>
</evidence>
<keyword evidence="6" id="KW-0812">Transmembrane</keyword>
<keyword evidence="9 14" id="KW-0560">Oxidoreductase</keyword>
<dbReference type="EMBL" id="KZ857420">
    <property type="protein sequence ID" value="RDX47190.1"/>
    <property type="molecule type" value="Genomic_DNA"/>
</dbReference>
<evidence type="ECO:0000256" key="7">
    <source>
        <dbReference type="ARBA" id="ARBA00022723"/>
    </source>
</evidence>
<evidence type="ECO:0000256" key="1">
    <source>
        <dbReference type="ARBA" id="ARBA00001971"/>
    </source>
</evidence>
<comment type="similarity">
    <text evidence="4 14">Belongs to the cytochrome P450 family.</text>
</comment>
<evidence type="ECO:0000256" key="11">
    <source>
        <dbReference type="ARBA" id="ARBA00023033"/>
    </source>
</evidence>
<evidence type="ECO:0000256" key="13">
    <source>
        <dbReference type="PIRSR" id="PIRSR602401-1"/>
    </source>
</evidence>
<keyword evidence="12" id="KW-0472">Membrane</keyword>
<dbReference type="Gene3D" id="1.10.630.10">
    <property type="entry name" value="Cytochrome P450"/>
    <property type="match status" value="1"/>
</dbReference>
<feature type="binding site" description="axial binding residue" evidence="13">
    <location>
        <position position="449"/>
    </location>
    <ligand>
        <name>heme</name>
        <dbReference type="ChEBI" id="CHEBI:30413"/>
    </ligand>
    <ligandPart>
        <name>Fe</name>
        <dbReference type="ChEBI" id="CHEBI:18248"/>
    </ligandPart>
</feature>
<dbReference type="GO" id="GO:0020037">
    <property type="term" value="F:heme binding"/>
    <property type="evidence" value="ECO:0007669"/>
    <property type="project" value="InterPro"/>
</dbReference>
<reference evidence="15 16" key="1">
    <citation type="journal article" date="2018" name="Biotechnol. Biofuels">
        <title>Integrative visual omics of the white-rot fungus Polyporus brumalis exposes the biotechnological potential of its oxidative enzymes for delignifying raw plant biomass.</title>
        <authorList>
            <person name="Miyauchi S."/>
            <person name="Rancon A."/>
            <person name="Drula E."/>
            <person name="Hage H."/>
            <person name="Chaduli D."/>
            <person name="Favel A."/>
            <person name="Grisel S."/>
            <person name="Henrissat B."/>
            <person name="Herpoel-Gimbert I."/>
            <person name="Ruiz-Duenas F.J."/>
            <person name="Chevret D."/>
            <person name="Hainaut M."/>
            <person name="Lin J."/>
            <person name="Wang M."/>
            <person name="Pangilinan J."/>
            <person name="Lipzen A."/>
            <person name="Lesage-Meessen L."/>
            <person name="Navarro D."/>
            <person name="Riley R."/>
            <person name="Grigoriev I.V."/>
            <person name="Zhou S."/>
            <person name="Raouche S."/>
            <person name="Rosso M.N."/>
        </authorList>
    </citation>
    <scope>NUCLEOTIDE SEQUENCE [LARGE SCALE GENOMIC DNA]</scope>
    <source>
        <strain evidence="15 16">BRFM 1820</strain>
    </source>
</reference>
<keyword evidence="10 13" id="KW-0408">Iron</keyword>
<organism evidence="15 16">
    <name type="scientific">Lentinus brumalis</name>
    <dbReference type="NCBI Taxonomy" id="2498619"/>
    <lineage>
        <taxon>Eukaryota</taxon>
        <taxon>Fungi</taxon>
        <taxon>Dikarya</taxon>
        <taxon>Basidiomycota</taxon>
        <taxon>Agaricomycotina</taxon>
        <taxon>Agaricomycetes</taxon>
        <taxon>Polyporales</taxon>
        <taxon>Polyporaceae</taxon>
        <taxon>Lentinus</taxon>
    </lineage>
</organism>
<keyword evidence="5 13" id="KW-0349">Heme</keyword>
<evidence type="ECO:0000313" key="16">
    <source>
        <dbReference type="Proteomes" id="UP000256964"/>
    </source>
</evidence>
<dbReference type="PRINTS" id="PR00463">
    <property type="entry name" value="EP450I"/>
</dbReference>
<dbReference type="GO" id="GO:0004497">
    <property type="term" value="F:monooxygenase activity"/>
    <property type="evidence" value="ECO:0007669"/>
    <property type="project" value="UniProtKB-KW"/>
</dbReference>
<dbReference type="AlphaFoldDB" id="A0A371D3S2"/>
<dbReference type="PANTHER" id="PTHR46300:SF7">
    <property type="entry name" value="P450, PUTATIVE (EUROFUNG)-RELATED"/>
    <property type="match status" value="1"/>
</dbReference>
<dbReference type="GO" id="GO:0016705">
    <property type="term" value="F:oxidoreductase activity, acting on paired donors, with incorporation or reduction of molecular oxygen"/>
    <property type="evidence" value="ECO:0007669"/>
    <property type="project" value="InterPro"/>
</dbReference>
<name>A0A371D3S2_9APHY</name>
<dbReference type="Pfam" id="PF00067">
    <property type="entry name" value="p450"/>
    <property type="match status" value="1"/>
</dbReference>
<evidence type="ECO:0000256" key="2">
    <source>
        <dbReference type="ARBA" id="ARBA00004167"/>
    </source>
</evidence>
<evidence type="ECO:0000256" key="10">
    <source>
        <dbReference type="ARBA" id="ARBA00023004"/>
    </source>
</evidence>
<sequence length="523" mass="58711">MSVNVANILLLSFILAALCLCISVFRLRLCRPPVPPGPRGLPLVGNLFQIPDPSASPWHAYCAWGREHKSDVISVRALGTNIVILNSLNAVTDLLDKRSSIYSDRPEMVMFNDLCGFKWTMGGSPYGDAWRDRRKMAHHGYHSSSVPQYRHYQRKSTRRLLLNLLQEPDNFSKHVRLWSGATILSITYDINVENHGNPYFVMSEKVSRASIELMAAGCRLVDILPIVKYLPVWFPGTSFKREAERIRAYADRMRDDPLDFAIKRMNTGYLGPCAAKSLLEHYGKKRADPGAESADFLIRSTLGSLYIAGAETNIASLETFFLAMVLNPEVQRKAREELDRVVGTHRLPDYCDHASLPYIAAIVKETLRWQPVAPLALPHMVTEDDIYDGHYIPKGSLVVGNAWAILHDETVYPDPSKFNPYRFLYPDGSPNPNVRDPSVAAFGFGRRKCPGRFLAVESLWLSIANILAVYEIGRTIDKDGREITPAGEYVNGVMCFPKAFACTIRPRSKEHGALVTDLNEEEA</sequence>
<dbReference type="InterPro" id="IPR017972">
    <property type="entry name" value="Cyt_P450_CS"/>
</dbReference>
<evidence type="ECO:0000256" key="8">
    <source>
        <dbReference type="ARBA" id="ARBA00022989"/>
    </source>
</evidence>
<dbReference type="Proteomes" id="UP000256964">
    <property type="component" value="Unassembled WGS sequence"/>
</dbReference>